<keyword evidence="1 2" id="KW-0482">Metalloprotease</keyword>
<name>A0ABM3C675_DROKI</name>
<evidence type="ECO:0000259" key="3">
    <source>
        <dbReference type="PROSITE" id="PS51864"/>
    </source>
</evidence>
<proteinExistence type="predicted"/>
<reference evidence="5" key="2">
    <citation type="submission" date="2025-08" db="UniProtKB">
        <authorList>
            <consortium name="RefSeq"/>
        </authorList>
    </citation>
    <scope>IDENTIFICATION</scope>
    <source>
        <strain evidence="5">14028-0561.14</strain>
        <tissue evidence="5">Whole fly</tissue>
    </source>
</reference>
<dbReference type="Proteomes" id="UP001652661">
    <property type="component" value="Chromosome 2L"/>
</dbReference>
<dbReference type="Gene3D" id="3.40.390.10">
    <property type="entry name" value="Collagenase (Catalytic Domain)"/>
    <property type="match status" value="1"/>
</dbReference>
<organism evidence="4 5">
    <name type="scientific">Drosophila kikkawai</name>
    <name type="common">Fruit fly</name>
    <dbReference type="NCBI Taxonomy" id="30033"/>
    <lineage>
        <taxon>Eukaryota</taxon>
        <taxon>Metazoa</taxon>
        <taxon>Ecdysozoa</taxon>
        <taxon>Arthropoda</taxon>
        <taxon>Hexapoda</taxon>
        <taxon>Insecta</taxon>
        <taxon>Pterygota</taxon>
        <taxon>Neoptera</taxon>
        <taxon>Endopterygota</taxon>
        <taxon>Diptera</taxon>
        <taxon>Brachycera</taxon>
        <taxon>Muscomorpha</taxon>
        <taxon>Ephydroidea</taxon>
        <taxon>Drosophilidae</taxon>
        <taxon>Drosophila</taxon>
        <taxon>Sophophora</taxon>
    </lineage>
</organism>
<keyword evidence="1 2" id="KW-0862">Zinc</keyword>
<comment type="cofactor">
    <cofactor evidence="1 2">
        <name>Zn(2+)</name>
        <dbReference type="ChEBI" id="CHEBI:29105"/>
    </cofactor>
    <text evidence="1 2">Binds 1 zinc ion per subunit.</text>
</comment>
<evidence type="ECO:0000256" key="1">
    <source>
        <dbReference type="PROSITE-ProRule" id="PRU01211"/>
    </source>
</evidence>
<evidence type="ECO:0000313" key="5">
    <source>
        <dbReference type="RefSeq" id="XP_041631710.1"/>
    </source>
</evidence>
<comment type="caution">
    <text evidence="1">Lacks conserved residue(s) required for the propagation of feature annotation.</text>
</comment>
<reference evidence="4" key="1">
    <citation type="submission" date="2025-05" db="UniProtKB">
        <authorList>
            <consortium name="RefSeq"/>
        </authorList>
    </citation>
    <scope>NUCLEOTIDE SEQUENCE [LARGE SCALE GENOMIC DNA]</scope>
    <source>
        <strain evidence="4">14028-0561.14</strain>
    </source>
</reference>
<evidence type="ECO:0000313" key="4">
    <source>
        <dbReference type="Proteomes" id="UP001652661"/>
    </source>
</evidence>
<dbReference type="SMART" id="SM00235">
    <property type="entry name" value="ZnMc"/>
    <property type="match status" value="1"/>
</dbReference>
<dbReference type="PRINTS" id="PR00480">
    <property type="entry name" value="ASTACIN"/>
</dbReference>
<dbReference type="InterPro" id="IPR001506">
    <property type="entry name" value="Peptidase_M12A"/>
</dbReference>
<keyword evidence="1 2" id="KW-0378">Hydrolase</keyword>
<dbReference type="PANTHER" id="PTHR10127:SF814">
    <property type="entry name" value="MEPRIN A SUBUNIT BETA"/>
    <property type="match status" value="1"/>
</dbReference>
<feature type="binding site" evidence="1">
    <location>
        <position position="96"/>
    </location>
    <ligand>
        <name>Zn(2+)</name>
        <dbReference type="ChEBI" id="CHEBI:29105"/>
        <note>catalytic</note>
    </ligand>
</feature>
<dbReference type="CDD" id="cd04280">
    <property type="entry name" value="ZnMc_astacin_like"/>
    <property type="match status" value="1"/>
</dbReference>
<dbReference type="GeneID" id="108086178"/>
<dbReference type="Pfam" id="PF01400">
    <property type="entry name" value="Astacin"/>
    <property type="match status" value="1"/>
</dbReference>
<feature type="binding site" evidence="1">
    <location>
        <position position="100"/>
    </location>
    <ligand>
        <name>Zn(2+)</name>
        <dbReference type="ChEBI" id="CHEBI:29105"/>
        <note>catalytic</note>
    </ligand>
</feature>
<feature type="active site" evidence="1">
    <location>
        <position position="97"/>
    </location>
</feature>
<dbReference type="InterPro" id="IPR006026">
    <property type="entry name" value="Peptidase_Metallo"/>
</dbReference>
<dbReference type="EC" id="3.4.24.-" evidence="2"/>
<dbReference type="PANTHER" id="PTHR10127">
    <property type="entry name" value="DISCOIDIN, CUB, EGF, LAMININ , AND ZINC METALLOPROTEASE DOMAIN CONTAINING"/>
    <property type="match status" value="1"/>
</dbReference>
<evidence type="ECO:0000256" key="2">
    <source>
        <dbReference type="RuleBase" id="RU361183"/>
    </source>
</evidence>
<dbReference type="SUPFAM" id="SSF55486">
    <property type="entry name" value="Metalloproteases ('zincins'), catalytic domain"/>
    <property type="match status" value="1"/>
</dbReference>
<dbReference type="RefSeq" id="XP_041631710.1">
    <property type="nucleotide sequence ID" value="XM_041775776.1"/>
</dbReference>
<accession>A0ABM3C675</accession>
<keyword evidence="1 2" id="KW-0479">Metal-binding</keyword>
<feature type="binding site" evidence="1">
    <location>
        <position position="106"/>
    </location>
    <ligand>
        <name>Zn(2+)</name>
        <dbReference type="ChEBI" id="CHEBI:29105"/>
        <note>catalytic</note>
    </ligand>
</feature>
<sequence length="203" mass="22988">MHYNALAFSVNGLPTMKALKAEDAPFAEYIEQAMRIIELSSCVRFVPATDEEVYLFAIPSTNGCSANLGYGKKVRFLYLTPVGLDKGCFKIPVIQHELLHILGFQHQQSSPDRDEYVMIMEENIIEGREHNFAKLDSSKYGNYDQPYDYGSLLHYAPYAFSKNGEPTIVALNPEGQSQMGQRVKMSEVDINRLNTMYKCPIQT</sequence>
<gene>
    <name evidence="5" type="primary">LOC108086178</name>
</gene>
<protein>
    <recommendedName>
        <fullName evidence="2">Metalloendopeptidase</fullName>
        <ecNumber evidence="2">3.4.24.-</ecNumber>
    </recommendedName>
</protein>
<keyword evidence="1 2" id="KW-0645">Protease</keyword>
<keyword evidence="4" id="KW-1185">Reference proteome</keyword>
<dbReference type="PROSITE" id="PS51864">
    <property type="entry name" value="ASTACIN"/>
    <property type="match status" value="1"/>
</dbReference>
<feature type="domain" description="Peptidase M12A" evidence="3">
    <location>
        <begin position="1"/>
        <end position="200"/>
    </location>
</feature>
<dbReference type="InterPro" id="IPR034035">
    <property type="entry name" value="Astacin-like_dom"/>
</dbReference>
<dbReference type="InterPro" id="IPR024079">
    <property type="entry name" value="MetalloPept_cat_dom_sf"/>
</dbReference>